<dbReference type="Pfam" id="PF00206">
    <property type="entry name" value="Lyase_1"/>
    <property type="match status" value="1"/>
</dbReference>
<evidence type="ECO:0000313" key="5">
    <source>
        <dbReference type="Proteomes" id="UP000838756"/>
    </source>
</evidence>
<dbReference type="AlphaFoldDB" id="A0A8S4SCF1"/>
<dbReference type="InterPro" id="IPR029419">
    <property type="entry name" value="Arg_succ_lyase_C"/>
</dbReference>
<comment type="caution">
    <text evidence="4">The sequence shown here is derived from an EMBL/GenBank/DDBJ whole genome shotgun (WGS) entry which is preliminary data.</text>
</comment>
<dbReference type="HAMAP" id="MF_00006">
    <property type="entry name" value="Arg_succ_lyase"/>
    <property type="match status" value="1"/>
</dbReference>
<dbReference type="Gene3D" id="1.20.200.10">
    <property type="entry name" value="Fumarase/aspartase (Central domain)"/>
    <property type="match status" value="1"/>
</dbReference>
<dbReference type="InterPro" id="IPR000362">
    <property type="entry name" value="Fumarate_lyase_fam"/>
</dbReference>
<feature type="domain" description="Fumarate lyase N-terminal" evidence="2">
    <location>
        <begin position="12"/>
        <end position="304"/>
    </location>
</feature>
<dbReference type="OrthoDB" id="2561043at2759"/>
<feature type="domain" description="Argininosuccinate lyase C-terminal" evidence="3">
    <location>
        <begin position="370"/>
        <end position="439"/>
    </location>
</feature>
<dbReference type="PANTHER" id="PTHR43814">
    <property type="entry name" value="ARGININOSUCCINATE LYASE"/>
    <property type="match status" value="1"/>
</dbReference>
<dbReference type="GO" id="GO:0004056">
    <property type="term" value="F:argininosuccinate lyase activity"/>
    <property type="evidence" value="ECO:0007669"/>
    <property type="project" value="InterPro"/>
</dbReference>
<evidence type="ECO:0000259" key="2">
    <source>
        <dbReference type="Pfam" id="PF00206"/>
    </source>
</evidence>
<dbReference type="PROSITE" id="PS00163">
    <property type="entry name" value="FUMARATE_LYASES"/>
    <property type="match status" value="1"/>
</dbReference>
<dbReference type="FunFam" id="1.10.40.30:FF:000001">
    <property type="entry name" value="Argininosuccinate lyase"/>
    <property type="match status" value="1"/>
</dbReference>
<dbReference type="NCBIfam" id="TIGR00838">
    <property type="entry name" value="argH"/>
    <property type="match status" value="1"/>
</dbReference>
<dbReference type="InterPro" id="IPR008948">
    <property type="entry name" value="L-Aspartase-like"/>
</dbReference>
<dbReference type="PANTHER" id="PTHR43814:SF1">
    <property type="entry name" value="ARGININOSUCCINATE LYASE"/>
    <property type="match status" value="1"/>
</dbReference>
<gene>
    <name evidence="4" type="primary">jg9990</name>
    <name evidence="4" type="ORF">PAEG_LOCUS23522</name>
</gene>
<dbReference type="InterPro" id="IPR022761">
    <property type="entry name" value="Fumarate_lyase_N"/>
</dbReference>
<dbReference type="EMBL" id="CAKXAJ010026152">
    <property type="protein sequence ID" value="CAH2259152.1"/>
    <property type="molecule type" value="Genomic_DNA"/>
</dbReference>
<evidence type="ECO:0000259" key="3">
    <source>
        <dbReference type="Pfam" id="PF14698"/>
    </source>
</evidence>
<dbReference type="PRINTS" id="PR00149">
    <property type="entry name" value="FUMRATELYASE"/>
</dbReference>
<proteinExistence type="inferred from homology"/>
<evidence type="ECO:0000313" key="4">
    <source>
        <dbReference type="EMBL" id="CAH2259152.1"/>
    </source>
</evidence>
<dbReference type="Gene3D" id="1.10.275.10">
    <property type="entry name" value="Fumarase/aspartase (N-terminal domain)"/>
    <property type="match status" value="1"/>
</dbReference>
<dbReference type="InterPro" id="IPR024083">
    <property type="entry name" value="Fumarase/histidase_N"/>
</dbReference>
<dbReference type="Pfam" id="PF14698">
    <property type="entry name" value="ASL_C2"/>
    <property type="match status" value="1"/>
</dbReference>
<evidence type="ECO:0000256" key="1">
    <source>
        <dbReference type="ARBA" id="ARBA00010755"/>
    </source>
</evidence>
<sequence length="471" mass="53095">MDERYQLWGGCFEEEASAVLRRLNDSLGVDVRLFREDIRGSKAWATELHRSGHLSEDDNKSIQDGLIKVEQEIEQELSISGRLSDPEEDIHSVVERRLHRHAGESALRLHTARSRNDQSATDTKLWMMTSLRRAQTEVINLITVLLERAQVDINFIAPGYTHLQRAQPIRWSHFLMSYAWMFRDDVCRLEEQIGRLSSCPLGSGAIAGCALPIDRQKLAESLGFKQVTPNSMYAVGSRDHIVEFLNWSSLCGLHLSRLAEDLIIYSSQEFGIVQHSDRFSTGSSLMPQKRNPDGLELVRGAAGLLLGDSFSFSCILKGLPSTYNKDLQSDKEILFRSYDRLLDCLKVTAGSVATMKVNARKAESLLEPGMLATDLAHWLVKRGVPFRRAHHLVGTALRRAAALGVDLQNLPHQEYSEICLKFGSHEELQKIFSWEASVEQYTSEGGTAKEAVLAQMQKLQQWLQNHKNVEA</sequence>
<dbReference type="InterPro" id="IPR009049">
    <property type="entry name" value="Argininosuccinate_lyase"/>
</dbReference>
<organism evidence="4 5">
    <name type="scientific">Pararge aegeria aegeria</name>
    <dbReference type="NCBI Taxonomy" id="348720"/>
    <lineage>
        <taxon>Eukaryota</taxon>
        <taxon>Metazoa</taxon>
        <taxon>Ecdysozoa</taxon>
        <taxon>Arthropoda</taxon>
        <taxon>Hexapoda</taxon>
        <taxon>Insecta</taxon>
        <taxon>Pterygota</taxon>
        <taxon>Neoptera</taxon>
        <taxon>Endopterygota</taxon>
        <taxon>Lepidoptera</taxon>
        <taxon>Glossata</taxon>
        <taxon>Ditrysia</taxon>
        <taxon>Papilionoidea</taxon>
        <taxon>Nymphalidae</taxon>
        <taxon>Satyrinae</taxon>
        <taxon>Satyrini</taxon>
        <taxon>Parargina</taxon>
        <taxon>Pararge</taxon>
    </lineage>
</organism>
<dbReference type="Gene3D" id="1.10.40.30">
    <property type="entry name" value="Fumarase/aspartase (C-terminal domain)"/>
    <property type="match status" value="1"/>
</dbReference>
<keyword evidence="5" id="KW-1185">Reference proteome</keyword>
<dbReference type="GO" id="GO:0005829">
    <property type="term" value="C:cytosol"/>
    <property type="evidence" value="ECO:0007669"/>
    <property type="project" value="TreeGrafter"/>
</dbReference>
<comment type="similarity">
    <text evidence="1">Belongs to the lyase 1 family. Argininosuccinate lyase subfamily.</text>
</comment>
<dbReference type="InterPro" id="IPR020557">
    <property type="entry name" value="Fumarate_lyase_CS"/>
</dbReference>
<reference evidence="4" key="1">
    <citation type="submission" date="2022-03" db="EMBL/GenBank/DDBJ databases">
        <authorList>
            <person name="Lindestad O."/>
        </authorList>
    </citation>
    <scope>NUCLEOTIDE SEQUENCE</scope>
</reference>
<protein>
    <submittedName>
        <fullName evidence="4">Jg9990 protein</fullName>
    </submittedName>
</protein>
<dbReference type="PRINTS" id="PR00145">
    <property type="entry name" value="ARGSUCLYASE"/>
</dbReference>
<dbReference type="Proteomes" id="UP000838756">
    <property type="component" value="Unassembled WGS sequence"/>
</dbReference>
<dbReference type="CDD" id="cd01359">
    <property type="entry name" value="Argininosuccinate_lyase"/>
    <property type="match status" value="1"/>
</dbReference>
<accession>A0A8S4SCF1</accession>
<dbReference type="FunFam" id="1.20.200.10:FF:000015">
    <property type="entry name" value="argininosuccinate lyase isoform X2"/>
    <property type="match status" value="1"/>
</dbReference>
<dbReference type="SUPFAM" id="SSF48557">
    <property type="entry name" value="L-aspartase-like"/>
    <property type="match status" value="1"/>
</dbReference>
<dbReference type="GO" id="GO:0042450">
    <property type="term" value="P:L-arginine biosynthetic process via ornithine"/>
    <property type="evidence" value="ECO:0007669"/>
    <property type="project" value="InterPro"/>
</dbReference>
<name>A0A8S4SCF1_9NEOP</name>